<name>A0A0V8RVG0_PYROC</name>
<dbReference type="SUPFAM" id="SSF52317">
    <property type="entry name" value="Class I glutamine amidotransferase-like"/>
    <property type="match status" value="1"/>
</dbReference>
<dbReference type="OrthoDB" id="101158at2157"/>
<feature type="domain" description="DprA winged helix" evidence="2">
    <location>
        <begin position="334"/>
        <end position="380"/>
    </location>
</feature>
<organism evidence="3 4">
    <name type="scientific">Pyrodictium occultum</name>
    <dbReference type="NCBI Taxonomy" id="2309"/>
    <lineage>
        <taxon>Archaea</taxon>
        <taxon>Thermoproteota</taxon>
        <taxon>Thermoprotei</taxon>
        <taxon>Desulfurococcales</taxon>
        <taxon>Pyrodictiaceae</taxon>
        <taxon>Pyrodictium</taxon>
    </lineage>
</organism>
<dbReference type="EMBL" id="LNTB01000001">
    <property type="protein sequence ID" value="KSW12038.1"/>
    <property type="molecule type" value="Genomic_DNA"/>
</dbReference>
<dbReference type="Pfam" id="PF17782">
    <property type="entry name" value="WHD_DprA"/>
    <property type="match status" value="1"/>
</dbReference>
<dbReference type="Gene3D" id="3.40.50.880">
    <property type="match status" value="1"/>
</dbReference>
<evidence type="ECO:0000259" key="2">
    <source>
        <dbReference type="Pfam" id="PF17782"/>
    </source>
</evidence>
<evidence type="ECO:0000256" key="1">
    <source>
        <dbReference type="SAM" id="Phobius"/>
    </source>
</evidence>
<keyword evidence="1" id="KW-1133">Transmembrane helix</keyword>
<dbReference type="RefSeq" id="WP_058370718.1">
    <property type="nucleotide sequence ID" value="NZ_LNTB01000001.1"/>
</dbReference>
<dbReference type="InterPro" id="IPR041614">
    <property type="entry name" value="DprA_WH"/>
</dbReference>
<dbReference type="PROSITE" id="PS51257">
    <property type="entry name" value="PROKAR_LIPOPROTEIN"/>
    <property type="match status" value="1"/>
</dbReference>
<dbReference type="STRING" id="2309.CF15_04465"/>
<keyword evidence="4" id="KW-1185">Reference proteome</keyword>
<sequence>MPRSAAPVLVVLAAAILACSVSAASAAGGPGRPRSMLVVASDFDDILWARSIADSAAAAGLQVDVRVLYLSKSYPSAGAERARLSDPAFLWRYDAVLIPDLNRLFTYGGRLTPAEIEALAEYVRGGHLLFIGMNTFVQHWHPLLESMAGARVAGVASSSADTPLYDIVYRGRVYAYNDTYGAMHLEPQGARVLAAFQEGHPAILANRYGRGVVVTAAFNPVKAVVSQGNGAEMAGLLAGIVVEEMQAVTPEPPPARHRVKAVLHNAALALLRPFGRVAAAAGGGLPGALAAAALVAFPAYLALLAASLACLAPRRIRLLVLRPLARLYKPREMDARIVELLRDSGPMSLEELAARLGAGWRRLCRRLTLLELRGAVASVPEARGRLYVYPEDLPAALLAVDPLYEEIARLAAREPGVTVHEIAARLSIPPGAVLKACRRLAGYGLLELRKSLFEYEVYPTRLLYRYHYVLGEGSAALGAPRG</sequence>
<evidence type="ECO:0000313" key="4">
    <source>
        <dbReference type="Proteomes" id="UP000053352"/>
    </source>
</evidence>
<dbReference type="InterPro" id="IPR029062">
    <property type="entry name" value="Class_I_gatase-like"/>
</dbReference>
<comment type="caution">
    <text evidence="3">The sequence shown here is derived from an EMBL/GenBank/DDBJ whole genome shotgun (WGS) entry which is preliminary data.</text>
</comment>
<dbReference type="AlphaFoldDB" id="A0A0V8RVG0"/>
<proteinExistence type="predicted"/>
<dbReference type="Proteomes" id="UP000053352">
    <property type="component" value="Unassembled WGS sequence"/>
</dbReference>
<protein>
    <recommendedName>
        <fullName evidence="2">DprA winged helix domain-containing protein</fullName>
    </recommendedName>
</protein>
<feature type="transmembrane region" description="Helical" evidence="1">
    <location>
        <begin position="288"/>
        <end position="312"/>
    </location>
</feature>
<dbReference type="SUPFAM" id="SSF46785">
    <property type="entry name" value="Winged helix' DNA-binding domain"/>
    <property type="match status" value="2"/>
</dbReference>
<reference evidence="3 4" key="1">
    <citation type="submission" date="2015-11" db="EMBL/GenBank/DDBJ databases">
        <title>Genome sequence of Pyrodictium occultum PL-19, a marine hyperthermophilic archaeon isolated from Volcano, Italy.</title>
        <authorList>
            <person name="Utturkar S."/>
            <person name="Huber H."/>
            <person name="Leptihn S."/>
            <person name="Brown S."/>
            <person name="Stetter K.O."/>
            <person name="Podar M."/>
        </authorList>
    </citation>
    <scope>NUCLEOTIDE SEQUENCE [LARGE SCALE GENOMIC DNA]</scope>
    <source>
        <strain evidence="3 4">PL-19</strain>
    </source>
</reference>
<evidence type="ECO:0000313" key="3">
    <source>
        <dbReference type="EMBL" id="KSW12038.1"/>
    </source>
</evidence>
<accession>A0A0V8RVG0</accession>
<dbReference type="InterPro" id="IPR036390">
    <property type="entry name" value="WH_DNA-bd_sf"/>
</dbReference>
<keyword evidence="1" id="KW-0812">Transmembrane</keyword>
<keyword evidence="1" id="KW-0472">Membrane</keyword>
<gene>
    <name evidence="3" type="ORF">CF15_04465</name>
</gene>